<comment type="caution">
    <text evidence="2">The sequence shown here is derived from an EMBL/GenBank/DDBJ whole genome shotgun (WGS) entry which is preliminary data.</text>
</comment>
<dbReference type="AlphaFoldDB" id="A0A9P4GID0"/>
<keyword evidence="3" id="KW-1185">Reference proteome</keyword>
<proteinExistence type="predicted"/>
<dbReference type="EMBL" id="ML976616">
    <property type="protein sequence ID" value="KAF1846197.1"/>
    <property type="molecule type" value="Genomic_DNA"/>
</dbReference>
<protein>
    <submittedName>
        <fullName evidence="2">Uncharacterized protein</fullName>
    </submittedName>
</protein>
<organism evidence="2 3">
    <name type="scientific">Cucurbitaria berberidis CBS 394.84</name>
    <dbReference type="NCBI Taxonomy" id="1168544"/>
    <lineage>
        <taxon>Eukaryota</taxon>
        <taxon>Fungi</taxon>
        <taxon>Dikarya</taxon>
        <taxon>Ascomycota</taxon>
        <taxon>Pezizomycotina</taxon>
        <taxon>Dothideomycetes</taxon>
        <taxon>Pleosporomycetidae</taxon>
        <taxon>Pleosporales</taxon>
        <taxon>Pleosporineae</taxon>
        <taxon>Cucurbitariaceae</taxon>
        <taxon>Cucurbitaria</taxon>
    </lineage>
</organism>
<feature type="compositionally biased region" description="Polar residues" evidence="1">
    <location>
        <begin position="175"/>
        <end position="185"/>
    </location>
</feature>
<name>A0A9P4GID0_9PLEO</name>
<feature type="region of interest" description="Disordered" evidence="1">
    <location>
        <begin position="127"/>
        <end position="185"/>
    </location>
</feature>
<dbReference type="Proteomes" id="UP000800039">
    <property type="component" value="Unassembled WGS sequence"/>
</dbReference>
<evidence type="ECO:0000256" key="1">
    <source>
        <dbReference type="SAM" id="MobiDB-lite"/>
    </source>
</evidence>
<feature type="compositionally biased region" description="Polar residues" evidence="1">
    <location>
        <begin position="23"/>
        <end position="39"/>
    </location>
</feature>
<dbReference type="RefSeq" id="XP_040788760.1">
    <property type="nucleotide sequence ID" value="XM_040936956.1"/>
</dbReference>
<dbReference type="GeneID" id="63854206"/>
<reference evidence="2" key="1">
    <citation type="submission" date="2020-01" db="EMBL/GenBank/DDBJ databases">
        <authorList>
            <consortium name="DOE Joint Genome Institute"/>
            <person name="Haridas S."/>
            <person name="Albert R."/>
            <person name="Binder M."/>
            <person name="Bloem J."/>
            <person name="Labutti K."/>
            <person name="Salamov A."/>
            <person name="Andreopoulos B."/>
            <person name="Baker S.E."/>
            <person name="Barry K."/>
            <person name="Bills G."/>
            <person name="Bluhm B.H."/>
            <person name="Cannon C."/>
            <person name="Castanera R."/>
            <person name="Culley D.E."/>
            <person name="Daum C."/>
            <person name="Ezra D."/>
            <person name="Gonzalez J.B."/>
            <person name="Henrissat B."/>
            <person name="Kuo A."/>
            <person name="Liang C."/>
            <person name="Lipzen A."/>
            <person name="Lutzoni F."/>
            <person name="Magnuson J."/>
            <person name="Mondo S."/>
            <person name="Nolan M."/>
            <person name="Ohm R."/>
            <person name="Pangilinan J."/>
            <person name="Park H.-J."/>
            <person name="Ramirez L."/>
            <person name="Alfaro M."/>
            <person name="Sun H."/>
            <person name="Tritt A."/>
            <person name="Yoshinaga Y."/>
            <person name="Zwiers L.-H."/>
            <person name="Turgeon B.G."/>
            <person name="Goodwin S.B."/>
            <person name="Spatafora J.W."/>
            <person name="Crous P.W."/>
            <person name="Grigoriev I.V."/>
        </authorList>
    </citation>
    <scope>NUCLEOTIDE SEQUENCE</scope>
    <source>
        <strain evidence="2">CBS 394.84</strain>
    </source>
</reference>
<sequence>MPSPPEYTADLSASSPEPIPKSHASSTDPQSEMPSNQLPVSSSVAEAQQEVAAVHTPAQVEGMSSVERTTLFRELRIIQMDVLTASVNRMKIHSQSSASQMGTDTARLGRGEEEQLSKLQEEARLKAKFGQRLRSTDVGGARAPDADTEANGDVAGEHKEGFDEGDDGLEEATSCAGNEATNKDA</sequence>
<feature type="compositionally biased region" description="Low complexity" evidence="1">
    <location>
        <begin position="40"/>
        <end position="54"/>
    </location>
</feature>
<accession>A0A9P4GID0</accession>
<gene>
    <name evidence="2" type="ORF">K460DRAFT_406419</name>
</gene>
<feature type="region of interest" description="Disordered" evidence="1">
    <location>
        <begin position="1"/>
        <end position="55"/>
    </location>
</feature>
<evidence type="ECO:0000313" key="2">
    <source>
        <dbReference type="EMBL" id="KAF1846197.1"/>
    </source>
</evidence>
<evidence type="ECO:0000313" key="3">
    <source>
        <dbReference type="Proteomes" id="UP000800039"/>
    </source>
</evidence>